<name>A0A1B8PDJ0_HAEHA</name>
<dbReference type="AlphaFoldDB" id="A0A1B8PDJ0"/>
<organism evidence="2 3">
    <name type="scientific">Haemophilus haemolyticus</name>
    <dbReference type="NCBI Taxonomy" id="726"/>
    <lineage>
        <taxon>Bacteria</taxon>
        <taxon>Pseudomonadati</taxon>
        <taxon>Pseudomonadota</taxon>
        <taxon>Gammaproteobacteria</taxon>
        <taxon>Pasteurellales</taxon>
        <taxon>Pasteurellaceae</taxon>
        <taxon>Haemophilus</taxon>
    </lineage>
</organism>
<proteinExistence type="inferred from homology"/>
<dbReference type="OrthoDB" id="6899345at2"/>
<evidence type="ECO:0000256" key="1">
    <source>
        <dbReference type="ARBA" id="ARBA00010552"/>
    </source>
</evidence>
<dbReference type="Gene3D" id="3.30.1330.40">
    <property type="entry name" value="RutC-like"/>
    <property type="match status" value="1"/>
</dbReference>
<comment type="caution">
    <text evidence="2">The sequence shown here is derived from an EMBL/GenBank/DDBJ whole genome shotgun (WGS) entry which is preliminary data.</text>
</comment>
<dbReference type="InterPro" id="IPR006175">
    <property type="entry name" value="YjgF/YER057c/UK114"/>
</dbReference>
<dbReference type="PROSITE" id="PS01094">
    <property type="entry name" value="UPF0076"/>
    <property type="match status" value="1"/>
</dbReference>
<dbReference type="EMBL" id="LZDL01000028">
    <property type="protein sequence ID" value="OBX45906.1"/>
    <property type="molecule type" value="Genomic_DNA"/>
</dbReference>
<dbReference type="SUPFAM" id="SSF55298">
    <property type="entry name" value="YjgF-like"/>
    <property type="match status" value="1"/>
</dbReference>
<dbReference type="Proteomes" id="UP000092611">
    <property type="component" value="Unassembled WGS sequence"/>
</dbReference>
<dbReference type="PANTHER" id="PTHR47328">
    <property type="match status" value="1"/>
</dbReference>
<evidence type="ECO:0000313" key="3">
    <source>
        <dbReference type="Proteomes" id="UP000092611"/>
    </source>
</evidence>
<dbReference type="InterPro" id="IPR019897">
    <property type="entry name" value="RidA_CS"/>
</dbReference>
<dbReference type="PANTHER" id="PTHR47328:SF1">
    <property type="entry name" value="RUTC FAMILY PROTEIN YOAB"/>
    <property type="match status" value="1"/>
</dbReference>
<sequence length="116" mass="13037">MTIQRILPSARLSEVSIHNNLAYFAGQVPELTIEQNAYEQTKEVLGLIDKLLAEIGSNKSNILTAQIFLADMQDYAQLNQAWDEWVDHVSPPSRATVESKLADPRWKVEIVIIATC</sequence>
<comment type="similarity">
    <text evidence="1">Belongs to the RutC family.</text>
</comment>
<gene>
    <name evidence="2" type="ORF">A9Z62_03885</name>
</gene>
<dbReference type="Pfam" id="PF01042">
    <property type="entry name" value="Ribonuc_L-PSP"/>
    <property type="match status" value="1"/>
</dbReference>
<protein>
    <recommendedName>
        <fullName evidence="4">RidA family protein</fullName>
    </recommendedName>
</protein>
<reference evidence="2 3" key="1">
    <citation type="submission" date="2016-06" db="EMBL/GenBank/DDBJ databases">
        <title>Draft genome of Haemophilus haemolyticus CCUG 24149.</title>
        <authorList>
            <person name="Engstrom-Jakobsson H."/>
            <person name="Salva-Serra F."/>
            <person name="Thorell K."/>
            <person name="Gonzales-Siles L."/>
            <person name="Karlsson R."/>
            <person name="Boulund F."/>
            <person name="Engstrand L."/>
            <person name="Kristiansson E."/>
            <person name="Moore E."/>
        </authorList>
    </citation>
    <scope>NUCLEOTIDE SEQUENCE [LARGE SCALE GENOMIC DNA]</scope>
    <source>
        <strain evidence="2 3">CCUG 24149</strain>
    </source>
</reference>
<dbReference type="InterPro" id="IPR035959">
    <property type="entry name" value="RutC-like_sf"/>
</dbReference>
<evidence type="ECO:0000313" key="2">
    <source>
        <dbReference type="EMBL" id="OBX45906.1"/>
    </source>
</evidence>
<dbReference type="RefSeq" id="WP_065246693.1">
    <property type="nucleotide sequence ID" value="NZ_LZDL01000028.1"/>
</dbReference>
<dbReference type="CDD" id="cd06150">
    <property type="entry name" value="YjgF_YER057c_UK114_like_2"/>
    <property type="match status" value="1"/>
</dbReference>
<accession>A0A1B8PDJ0</accession>
<dbReference type="InterPro" id="IPR035709">
    <property type="entry name" value="YoaB-like"/>
</dbReference>
<evidence type="ECO:0008006" key="4">
    <source>
        <dbReference type="Google" id="ProtNLM"/>
    </source>
</evidence>